<accession>A0AAV4UDD6</accession>
<dbReference type="AlphaFoldDB" id="A0AAV4UDD6"/>
<gene>
    <name evidence="1" type="ORF">CDAR_247251</name>
</gene>
<sequence length="90" mass="10345">RKSPKKQPVRTGSEGLPFSQLRAAMCDEGNNFPSHSRMPVLYYISRSRDEKSCKIYKDIFGCYRKITFITRSDKSQPSVVGREHSNDTDL</sequence>
<feature type="non-terminal residue" evidence="1">
    <location>
        <position position="1"/>
    </location>
</feature>
<comment type="caution">
    <text evidence="1">The sequence shown here is derived from an EMBL/GenBank/DDBJ whole genome shotgun (WGS) entry which is preliminary data.</text>
</comment>
<protein>
    <submittedName>
        <fullName evidence="1">Uncharacterized protein</fullName>
    </submittedName>
</protein>
<evidence type="ECO:0000313" key="2">
    <source>
        <dbReference type="Proteomes" id="UP001054837"/>
    </source>
</evidence>
<dbReference type="Proteomes" id="UP001054837">
    <property type="component" value="Unassembled WGS sequence"/>
</dbReference>
<evidence type="ECO:0000313" key="1">
    <source>
        <dbReference type="EMBL" id="GIY55814.1"/>
    </source>
</evidence>
<reference evidence="1 2" key="1">
    <citation type="submission" date="2021-06" db="EMBL/GenBank/DDBJ databases">
        <title>Caerostris darwini draft genome.</title>
        <authorList>
            <person name="Kono N."/>
            <person name="Arakawa K."/>
        </authorList>
    </citation>
    <scope>NUCLEOTIDE SEQUENCE [LARGE SCALE GENOMIC DNA]</scope>
</reference>
<organism evidence="1 2">
    <name type="scientific">Caerostris darwini</name>
    <dbReference type="NCBI Taxonomy" id="1538125"/>
    <lineage>
        <taxon>Eukaryota</taxon>
        <taxon>Metazoa</taxon>
        <taxon>Ecdysozoa</taxon>
        <taxon>Arthropoda</taxon>
        <taxon>Chelicerata</taxon>
        <taxon>Arachnida</taxon>
        <taxon>Araneae</taxon>
        <taxon>Araneomorphae</taxon>
        <taxon>Entelegynae</taxon>
        <taxon>Araneoidea</taxon>
        <taxon>Araneidae</taxon>
        <taxon>Caerostris</taxon>
    </lineage>
</organism>
<dbReference type="EMBL" id="BPLQ01011126">
    <property type="protein sequence ID" value="GIY55814.1"/>
    <property type="molecule type" value="Genomic_DNA"/>
</dbReference>
<proteinExistence type="predicted"/>
<name>A0AAV4UDD6_9ARAC</name>
<keyword evidence="2" id="KW-1185">Reference proteome</keyword>